<gene>
    <name evidence="2" type="ORF">URODEC1_LOCUS91630</name>
</gene>
<name>A0ABC9E448_9POAL</name>
<dbReference type="Proteomes" id="UP001497457">
    <property type="component" value="Chromosome 36b"/>
</dbReference>
<feature type="domain" description="Pectinesterase inhibitor" evidence="1">
    <location>
        <begin position="57"/>
        <end position="154"/>
    </location>
</feature>
<evidence type="ECO:0000313" key="2">
    <source>
        <dbReference type="EMBL" id="CAL5050513.1"/>
    </source>
</evidence>
<dbReference type="Pfam" id="PF04043">
    <property type="entry name" value="PMEI"/>
    <property type="match status" value="1"/>
</dbReference>
<keyword evidence="3" id="KW-1185">Reference proteome</keyword>
<protein>
    <recommendedName>
        <fullName evidence="1">Pectinesterase inhibitor domain-containing protein</fullName>
    </recommendedName>
</protein>
<evidence type="ECO:0000313" key="3">
    <source>
        <dbReference type="Proteomes" id="UP001497457"/>
    </source>
</evidence>
<reference evidence="2" key="1">
    <citation type="submission" date="2024-10" db="EMBL/GenBank/DDBJ databases">
        <authorList>
            <person name="Ryan C."/>
        </authorList>
    </citation>
    <scope>NUCLEOTIDE SEQUENCE [LARGE SCALE GENOMIC DNA]</scope>
</reference>
<dbReference type="SUPFAM" id="SSF101148">
    <property type="entry name" value="Plant invertase/pectin methylesterase inhibitor"/>
    <property type="match status" value="1"/>
</dbReference>
<evidence type="ECO:0000259" key="1">
    <source>
        <dbReference type="Pfam" id="PF04043"/>
    </source>
</evidence>
<sequence length="235" mass="26121">MHGAIYSYLITWLGRIMEASPASSMTSSSLAAVLLCAAAVAFFSGADAKTTSAEVDLVTKTCADIMRHDWEWLSDDEKFCESRLRMDKKRSAAAKNPRDLALIAMDLAQRAVADADAKVAAVLRSGAGRRSKDTALTLRHCRLDYASASSAIPVCRAMVEGYNKQQLVPNDYFDCAHRLRIDTTQCWFRIIVTPDVEKLLLKEVDEARKRIELVGAMLEEMLGIVVNDHEPPRWI</sequence>
<proteinExistence type="predicted"/>
<dbReference type="InterPro" id="IPR006501">
    <property type="entry name" value="Pectinesterase_inhib_dom"/>
</dbReference>
<dbReference type="Gene3D" id="1.20.140.40">
    <property type="entry name" value="Invertase/pectin methylesterase inhibitor family protein"/>
    <property type="match status" value="1"/>
</dbReference>
<organism evidence="2 3">
    <name type="scientific">Urochloa decumbens</name>
    <dbReference type="NCBI Taxonomy" id="240449"/>
    <lineage>
        <taxon>Eukaryota</taxon>
        <taxon>Viridiplantae</taxon>
        <taxon>Streptophyta</taxon>
        <taxon>Embryophyta</taxon>
        <taxon>Tracheophyta</taxon>
        <taxon>Spermatophyta</taxon>
        <taxon>Magnoliopsida</taxon>
        <taxon>Liliopsida</taxon>
        <taxon>Poales</taxon>
        <taxon>Poaceae</taxon>
        <taxon>PACMAD clade</taxon>
        <taxon>Panicoideae</taxon>
        <taxon>Panicodae</taxon>
        <taxon>Paniceae</taxon>
        <taxon>Melinidinae</taxon>
        <taxon>Urochloa</taxon>
    </lineage>
</organism>
<accession>A0ABC9E448</accession>
<dbReference type="InterPro" id="IPR035513">
    <property type="entry name" value="Invertase/methylesterase_inhib"/>
</dbReference>
<dbReference type="AlphaFoldDB" id="A0ABC9E448"/>
<dbReference type="EMBL" id="OZ075146">
    <property type="protein sequence ID" value="CAL5050513.1"/>
    <property type="molecule type" value="Genomic_DNA"/>
</dbReference>